<dbReference type="InterPro" id="IPR015813">
    <property type="entry name" value="Pyrv/PenolPyrv_kinase-like_dom"/>
</dbReference>
<dbReference type="SUPFAM" id="SSF51621">
    <property type="entry name" value="Phosphoenolpyruvate/pyruvate domain"/>
    <property type="match status" value="1"/>
</dbReference>
<name>A0A0P6VQN5_9HYPH</name>
<dbReference type="PANTHER" id="PTHR42905">
    <property type="entry name" value="PHOSPHOENOLPYRUVATE CARBOXYLASE"/>
    <property type="match status" value="1"/>
</dbReference>
<dbReference type="OrthoDB" id="8629576at2"/>
<keyword evidence="2" id="KW-1185">Reference proteome</keyword>
<dbReference type="RefSeq" id="WP_054359688.1">
    <property type="nucleotide sequence ID" value="NZ_LJYW01000001.1"/>
</dbReference>
<sequence>MASSEFRARVVNQKTVWSAGAYDTLSARFIEAAGFDAVMTSGFGVSASLLGQPDAELYTMSENLGVARNVVAAVRVPVVADIDTGYGNAINVMRTIREFEAAGVSAVIMEDQIAPKRCPICVAGVEVIDKDEAVAKIQAAVAARRNPDMLIIARTDVVDEAEAIDRAKAYVAAGADVIQPISKCFKSIEGLRALREGCGVPLSLQILGWLEKNLSRQEVESVAGMATFALVPLMTVAAALRENLAVLAAEKSSRNLPRPVMAHDPFVEFIGFGEVEELQKKYLRSR</sequence>
<proteinExistence type="predicted"/>
<dbReference type="Gene3D" id="3.20.20.60">
    <property type="entry name" value="Phosphoenolpyruvate-binding domains"/>
    <property type="match status" value="1"/>
</dbReference>
<dbReference type="AlphaFoldDB" id="A0A0P6VQN5"/>
<evidence type="ECO:0000313" key="1">
    <source>
        <dbReference type="EMBL" id="KPL53524.1"/>
    </source>
</evidence>
<dbReference type="PANTHER" id="PTHR42905:SF5">
    <property type="entry name" value="CARBOXYVINYL-CARBOXYPHOSPHONATE PHOSPHORYLMUTASE, CHLOROPLASTIC"/>
    <property type="match status" value="1"/>
</dbReference>
<dbReference type="InterPro" id="IPR040442">
    <property type="entry name" value="Pyrv_kinase-like_dom_sf"/>
</dbReference>
<protein>
    <submittedName>
        <fullName evidence="1">Carboxyvinyl-carboxyphosphonate phosphorylmutase</fullName>
    </submittedName>
</protein>
<evidence type="ECO:0000313" key="2">
    <source>
        <dbReference type="Proteomes" id="UP000048984"/>
    </source>
</evidence>
<dbReference type="CDD" id="cd00377">
    <property type="entry name" value="ICL_PEPM"/>
    <property type="match status" value="1"/>
</dbReference>
<gene>
    <name evidence="1" type="ORF">ABB55_15980</name>
</gene>
<dbReference type="EMBL" id="LJYW01000001">
    <property type="protein sequence ID" value="KPL53524.1"/>
    <property type="molecule type" value="Genomic_DNA"/>
</dbReference>
<reference evidence="1 2" key="1">
    <citation type="submission" date="2015-09" db="EMBL/GenBank/DDBJ databases">
        <authorList>
            <person name="Jackson K.R."/>
            <person name="Lunt B.L."/>
            <person name="Fisher J.N.B."/>
            <person name="Gardner A.V."/>
            <person name="Bailey M.E."/>
            <person name="Deus L.M."/>
            <person name="Earl A.S."/>
            <person name="Gibby P.D."/>
            <person name="Hartmann K.A."/>
            <person name="Liu J.E."/>
            <person name="Manci A.M."/>
            <person name="Nielsen D.A."/>
            <person name="Solomon M.B."/>
            <person name="Breakwell D.P."/>
            <person name="Burnett S.H."/>
            <person name="Grose J.H."/>
        </authorList>
    </citation>
    <scope>NUCLEOTIDE SEQUENCE [LARGE SCALE GENOMIC DNA]</scope>
    <source>
        <strain evidence="1 2">16</strain>
    </source>
</reference>
<accession>A0A0P6VQN5</accession>
<reference evidence="1 2" key="2">
    <citation type="submission" date="2015-10" db="EMBL/GenBank/DDBJ databases">
        <title>Draft Genome Sequence of Prosthecomicrobium hirschii ATCC 27832.</title>
        <authorList>
            <person name="Daniel J."/>
            <person name="Givan S.A."/>
            <person name="Brun Y.V."/>
            <person name="Brown P.J."/>
        </authorList>
    </citation>
    <scope>NUCLEOTIDE SEQUENCE [LARGE SCALE GENOMIC DNA]</scope>
    <source>
        <strain evidence="1 2">16</strain>
    </source>
</reference>
<dbReference type="GO" id="GO:0016833">
    <property type="term" value="F:oxo-acid-lyase activity"/>
    <property type="evidence" value="ECO:0007669"/>
    <property type="project" value="UniProtKB-ARBA"/>
</dbReference>
<comment type="caution">
    <text evidence="1">The sequence shown here is derived from an EMBL/GenBank/DDBJ whole genome shotgun (WGS) entry which is preliminary data.</text>
</comment>
<dbReference type="Proteomes" id="UP000048984">
    <property type="component" value="Unassembled WGS sequence"/>
</dbReference>
<dbReference type="Pfam" id="PF13714">
    <property type="entry name" value="PEP_mutase"/>
    <property type="match status" value="1"/>
</dbReference>
<organism evidence="1 2">
    <name type="scientific">Prosthecodimorpha hirschii</name>
    <dbReference type="NCBI Taxonomy" id="665126"/>
    <lineage>
        <taxon>Bacteria</taxon>
        <taxon>Pseudomonadati</taxon>
        <taxon>Pseudomonadota</taxon>
        <taxon>Alphaproteobacteria</taxon>
        <taxon>Hyphomicrobiales</taxon>
        <taxon>Ancalomicrobiaceae</taxon>
        <taxon>Prosthecodimorpha</taxon>
    </lineage>
</organism>
<dbReference type="InterPro" id="IPR039556">
    <property type="entry name" value="ICL/PEPM"/>
</dbReference>
<dbReference type="STRING" id="665126.ABB55_15980"/>